<dbReference type="CDD" id="cd07607">
    <property type="entry name" value="BAR_SH3P_plant"/>
    <property type="match status" value="1"/>
</dbReference>
<dbReference type="GO" id="GO:0015297">
    <property type="term" value="F:antiporter activity"/>
    <property type="evidence" value="ECO:0007669"/>
    <property type="project" value="InterPro"/>
</dbReference>
<evidence type="ECO:0000256" key="3">
    <source>
        <dbReference type="ARBA" id="ARBA00022692"/>
    </source>
</evidence>
<dbReference type="Gene3D" id="1.20.1270.60">
    <property type="entry name" value="Arfaptin homology (AH) domain/BAR domain"/>
    <property type="match status" value="1"/>
</dbReference>
<evidence type="ECO:0000256" key="1">
    <source>
        <dbReference type="ARBA" id="ARBA00004141"/>
    </source>
</evidence>
<feature type="transmembrane region" description="Helical" evidence="6">
    <location>
        <begin position="672"/>
        <end position="692"/>
    </location>
</feature>
<evidence type="ECO:0000313" key="8">
    <source>
        <dbReference type="Proteomes" id="UP000823749"/>
    </source>
</evidence>
<dbReference type="InterPro" id="IPR044644">
    <property type="entry name" value="DinF-like"/>
</dbReference>
<keyword evidence="5 6" id="KW-0472">Membrane</keyword>
<feature type="transmembrane region" description="Helical" evidence="6">
    <location>
        <begin position="407"/>
        <end position="431"/>
    </location>
</feature>
<dbReference type="EMBL" id="JACTNZ010000011">
    <property type="protein sequence ID" value="KAG5526717.1"/>
    <property type="molecule type" value="Genomic_DNA"/>
</dbReference>
<evidence type="ECO:0000313" key="7">
    <source>
        <dbReference type="EMBL" id="KAG5526717.1"/>
    </source>
</evidence>
<evidence type="ECO:0000256" key="4">
    <source>
        <dbReference type="ARBA" id="ARBA00022989"/>
    </source>
</evidence>
<name>A0AAV6IE01_9ERIC</name>
<keyword evidence="8" id="KW-1185">Reference proteome</keyword>
<reference evidence="7" key="1">
    <citation type="submission" date="2020-08" db="EMBL/GenBank/DDBJ databases">
        <title>Plant Genome Project.</title>
        <authorList>
            <person name="Zhang R.-G."/>
        </authorList>
    </citation>
    <scope>NUCLEOTIDE SEQUENCE</scope>
    <source>
        <strain evidence="7">WSP0</strain>
        <tissue evidence="7">Leaf</tissue>
    </source>
</reference>
<comment type="subcellular location">
    <subcellularLocation>
        <location evidence="1">Membrane</location>
        <topology evidence="1">Multi-pass membrane protein</topology>
    </subcellularLocation>
</comment>
<dbReference type="Pfam" id="PF01554">
    <property type="entry name" value="MatE"/>
    <property type="match status" value="1"/>
</dbReference>
<evidence type="ECO:0000256" key="6">
    <source>
        <dbReference type="RuleBase" id="RU004914"/>
    </source>
</evidence>
<dbReference type="PANTHER" id="PTHR42893">
    <property type="entry name" value="PROTEIN DETOXIFICATION 44, CHLOROPLASTIC-RELATED"/>
    <property type="match status" value="1"/>
</dbReference>
<protein>
    <recommendedName>
        <fullName evidence="6">Protein DETOXIFICATION</fullName>
    </recommendedName>
    <alternativeName>
        <fullName evidence="6">Multidrug and toxic compound extrusion protein</fullName>
    </alternativeName>
</protein>
<feature type="transmembrane region" description="Helical" evidence="6">
    <location>
        <begin position="699"/>
        <end position="717"/>
    </location>
</feature>
<organism evidence="7 8">
    <name type="scientific">Rhododendron griersonianum</name>
    <dbReference type="NCBI Taxonomy" id="479676"/>
    <lineage>
        <taxon>Eukaryota</taxon>
        <taxon>Viridiplantae</taxon>
        <taxon>Streptophyta</taxon>
        <taxon>Embryophyta</taxon>
        <taxon>Tracheophyta</taxon>
        <taxon>Spermatophyta</taxon>
        <taxon>Magnoliopsida</taxon>
        <taxon>eudicotyledons</taxon>
        <taxon>Gunneridae</taxon>
        <taxon>Pentapetalae</taxon>
        <taxon>asterids</taxon>
        <taxon>Ericales</taxon>
        <taxon>Ericaceae</taxon>
        <taxon>Ericoideae</taxon>
        <taxon>Rhodoreae</taxon>
        <taxon>Rhododendron</taxon>
    </lineage>
</organism>
<accession>A0AAV6IE01</accession>
<dbReference type="Proteomes" id="UP000823749">
    <property type="component" value="Chromosome 11"/>
</dbReference>
<dbReference type="CDD" id="cd13136">
    <property type="entry name" value="MATE_DinF_like"/>
    <property type="match status" value="1"/>
</dbReference>
<sequence length="770" mass="83968">MDVGVLPHVPSHPIRSMNVDFLELFQAVFKQFGAGGYGSDNVVPDEAELQHHQKLEKLYISTRAAKHFQRDIVRGVEGYIVTGSKQVEIGTKLSEDSRKYGTENTCTSGSTLSKAASSFGRARAQMEKEHGNLLKSLGTQVAEPLRAMVMGAPLEDARHLAQRYDRVRQEAESQAIEVSRRQAKFRESGNPDVALKLEASETKLQDLKSNMGILGKEAAAAMSAVEAQQQRLTLQRLITMIESERTYHQRVLQILDQLEGEMISERQRIEAPPSPSMDSMPPPPSYEEVNGVFASPTPNGSTDSMGYFLGEVMYSYQAESDVELNLSIGEYIVVRKLFMFHGFDRCQTMAGPKANARGKPVGFHLGPATVLCDHASYVFMFLSIATSNMVATSLARQNKDEVQHQISILLFIGLTCGVGMLFCTRFLGAWALTAFTGPKNVHIIPAANTYVQIRSLAWPAVLVGWVAQSASLGMKDSWGPLKALAVATIVNGIGTIVLCTFLGYGIAGAAWATLVSQVIAGCMMIESLNKKGYNAFALSVPSPSELLQVFMLAAPVFLTMISKVAFFSLIVYFATSMGTNTVAAHQVMFQLFSMGVVFGEPLSQTAQSFMPELMYGVNRSLPKARSLLKSLLIFGALSGLIMGSIGASIPLLFPKLFSPDPEVIGEMRKVLIPYFMSLCVTASVLSLEGTLLAGRDLKFLSLSMSGCFSLGALFLMLVSGRGFGLAGCWCALVGFQWSRFFMALRRLLSPDGILYSEDLTRHQMGKLKAV</sequence>
<comment type="similarity">
    <text evidence="2 6">Belongs to the multi antimicrobial extrusion (MATE) (TC 2.A.66.1) family.</text>
</comment>
<feature type="transmembrane region" description="Helical" evidence="6">
    <location>
        <begin position="484"/>
        <end position="504"/>
    </location>
</feature>
<feature type="transmembrane region" description="Helical" evidence="6">
    <location>
        <begin position="631"/>
        <end position="652"/>
    </location>
</feature>
<dbReference type="PANTHER" id="PTHR42893:SF9">
    <property type="entry name" value="PROTEIN DETOXIFICATION 46, CHLOROPLASTIC"/>
    <property type="match status" value="1"/>
</dbReference>
<dbReference type="SUPFAM" id="SSF103657">
    <property type="entry name" value="BAR/IMD domain-like"/>
    <property type="match status" value="1"/>
</dbReference>
<feature type="transmembrane region" description="Helical" evidence="6">
    <location>
        <begin position="723"/>
        <end position="742"/>
    </location>
</feature>
<dbReference type="InterPro" id="IPR027267">
    <property type="entry name" value="AH/BAR_dom_sf"/>
</dbReference>
<evidence type="ECO:0000256" key="2">
    <source>
        <dbReference type="ARBA" id="ARBA00010199"/>
    </source>
</evidence>
<keyword evidence="4 6" id="KW-1133">Transmembrane helix</keyword>
<dbReference type="InterPro" id="IPR002528">
    <property type="entry name" value="MATE_fam"/>
</dbReference>
<gene>
    <name evidence="7" type="ORF">RHGRI_032844</name>
</gene>
<feature type="transmembrane region" description="Helical" evidence="6">
    <location>
        <begin position="510"/>
        <end position="528"/>
    </location>
</feature>
<evidence type="ECO:0000256" key="5">
    <source>
        <dbReference type="ARBA" id="ARBA00023136"/>
    </source>
</evidence>
<keyword evidence="3 6" id="KW-0812">Transmembrane</keyword>
<proteinExistence type="inferred from homology"/>
<feature type="transmembrane region" description="Helical" evidence="6">
    <location>
        <begin position="549"/>
        <end position="575"/>
    </location>
</feature>
<dbReference type="AlphaFoldDB" id="A0AAV6IE01"/>
<comment type="caution">
    <text evidence="7">The sequence shown here is derived from an EMBL/GenBank/DDBJ whole genome shotgun (WGS) entry which is preliminary data.</text>
</comment>
<dbReference type="GO" id="GO:0016020">
    <property type="term" value="C:membrane"/>
    <property type="evidence" value="ECO:0007669"/>
    <property type="project" value="UniProtKB-SubCell"/>
</dbReference>
<dbReference type="GO" id="GO:0042910">
    <property type="term" value="F:xenobiotic transmembrane transporter activity"/>
    <property type="evidence" value="ECO:0007669"/>
    <property type="project" value="InterPro"/>
</dbReference>
<comment type="caution">
    <text evidence="6">Lacks conserved residue(s) required for the propagation of feature annotation.</text>
</comment>